<feature type="domain" description="Arb2" evidence="2">
    <location>
        <begin position="15"/>
        <end position="319"/>
    </location>
</feature>
<dbReference type="Proteomes" id="UP000094444">
    <property type="component" value="Unassembled WGS sequence"/>
</dbReference>
<keyword evidence="4" id="KW-1185">Reference proteome</keyword>
<accession>A0A2P5HMI6</accession>
<evidence type="ECO:0000256" key="1">
    <source>
        <dbReference type="SAM" id="MobiDB-lite"/>
    </source>
</evidence>
<dbReference type="OrthoDB" id="421951at2759"/>
<reference evidence="3" key="1">
    <citation type="submission" date="2017-09" db="EMBL/GenBank/DDBJ databases">
        <title>Polyketide synthases of a Diaporthe helianthi virulent isolate.</title>
        <authorList>
            <person name="Baroncelli R."/>
        </authorList>
    </citation>
    <scope>NUCLEOTIDE SEQUENCE [LARGE SCALE GENOMIC DNA]</scope>
    <source>
        <strain evidence="3">7/96</strain>
    </source>
</reference>
<gene>
    <name evidence="3" type="ORF">DHEL01_v210132</name>
</gene>
<dbReference type="GO" id="GO:0031048">
    <property type="term" value="P:regulatory ncRNA-mediated heterochromatin formation"/>
    <property type="evidence" value="ECO:0007669"/>
    <property type="project" value="TreeGrafter"/>
</dbReference>
<organism evidence="3 4">
    <name type="scientific">Diaporthe helianthi</name>
    <dbReference type="NCBI Taxonomy" id="158607"/>
    <lineage>
        <taxon>Eukaryota</taxon>
        <taxon>Fungi</taxon>
        <taxon>Dikarya</taxon>
        <taxon>Ascomycota</taxon>
        <taxon>Pezizomycotina</taxon>
        <taxon>Sordariomycetes</taxon>
        <taxon>Sordariomycetidae</taxon>
        <taxon>Diaporthales</taxon>
        <taxon>Diaporthaceae</taxon>
        <taxon>Diaporthe</taxon>
    </lineage>
</organism>
<dbReference type="EMBL" id="MAVT02001255">
    <property type="protein sequence ID" value="POS71472.1"/>
    <property type="molecule type" value="Genomic_DNA"/>
</dbReference>
<dbReference type="GO" id="GO:0005634">
    <property type="term" value="C:nucleus"/>
    <property type="evidence" value="ECO:0007669"/>
    <property type="project" value="TreeGrafter"/>
</dbReference>
<dbReference type="STRING" id="158607.A0A2P5HMI6"/>
<feature type="region of interest" description="Disordered" evidence="1">
    <location>
        <begin position="148"/>
        <end position="174"/>
    </location>
</feature>
<feature type="compositionally biased region" description="Low complexity" evidence="1">
    <location>
        <begin position="160"/>
        <end position="174"/>
    </location>
</feature>
<dbReference type="InterPro" id="IPR048263">
    <property type="entry name" value="Arb2"/>
</dbReference>
<evidence type="ECO:0000313" key="4">
    <source>
        <dbReference type="Proteomes" id="UP000094444"/>
    </source>
</evidence>
<comment type="caution">
    <text evidence="3">The sequence shown here is derived from an EMBL/GenBank/DDBJ whole genome shotgun (WGS) entry which is preliminary data.</text>
</comment>
<dbReference type="InterPro" id="IPR053858">
    <property type="entry name" value="Arb2_dom"/>
</dbReference>
<protein>
    <recommendedName>
        <fullName evidence="2">Arb2 domain-containing protein</fullName>
    </recommendedName>
</protein>
<evidence type="ECO:0000259" key="2">
    <source>
        <dbReference type="Pfam" id="PF22749"/>
    </source>
</evidence>
<dbReference type="AlphaFoldDB" id="A0A2P5HMI6"/>
<dbReference type="InParanoid" id="A0A2P5HMI6"/>
<name>A0A2P5HMI6_DIAHE</name>
<feature type="region of interest" description="Disordered" evidence="1">
    <location>
        <begin position="400"/>
        <end position="429"/>
    </location>
</feature>
<dbReference type="GO" id="GO:0035197">
    <property type="term" value="F:siRNA binding"/>
    <property type="evidence" value="ECO:0007669"/>
    <property type="project" value="TreeGrafter"/>
</dbReference>
<dbReference type="PANTHER" id="PTHR21357:SF4">
    <property type="entry name" value="FAM172 FAMILY PROTEIN HOMOLOG CG10038"/>
    <property type="match status" value="1"/>
</dbReference>
<proteinExistence type="predicted"/>
<sequence length="451" mass="49460">MFRRRWSGLPEDPSFPADLEELGYCVEPKSDEIRNAEDPKYYFHYFRSKNERHNDCQRFAFNTAVEKQLIHPRLEALGLTKLALPLGTPTAKPHVPIFVSPGLSSKKRVVLIVGESEQELGVLAHRVIGGAGGVDKGSMVDIARAVLTGDQSKDQSQNENPTDGSTGTTTNTAAPGLVLANTGELWWWPEGGRGLTTRGAHSAPLRSAVHWGKYRHDYDPNNVKTVPRNESPAAHIRCVFEQVLGNTDLVAADAVVQVIGIGDGAAAVERVLDESWARWEARVGCLAMCGSGLDAKSVQDAGFKKFLREKARLYITCHEQAGALISGPDGNDKTVLFTGYGTYIFSSGERYYTELTLIKAKDMLLAWLEEVARAGAGYANPEVEVTYADEYVGEKEQTWANSAPPSCAPEDGAAAAAAFETPTREEQKDLGLEMITREEYEDRLRTEVKNK</sequence>
<evidence type="ECO:0000313" key="3">
    <source>
        <dbReference type="EMBL" id="POS71472.1"/>
    </source>
</evidence>
<dbReference type="PANTHER" id="PTHR21357">
    <property type="entry name" value="FAM172 FAMILY PROTEIN HOMOLOG CG10038"/>
    <property type="match status" value="1"/>
</dbReference>
<dbReference type="Pfam" id="PF22749">
    <property type="entry name" value="Arb2"/>
    <property type="match status" value="1"/>
</dbReference>